<feature type="transmembrane region" description="Helical" evidence="11">
    <location>
        <begin position="380"/>
        <end position="398"/>
    </location>
</feature>
<feature type="transmembrane region" description="Helical" evidence="11">
    <location>
        <begin position="353"/>
        <end position="374"/>
    </location>
</feature>
<feature type="transmembrane region" description="Helical" evidence="11">
    <location>
        <begin position="143"/>
        <end position="165"/>
    </location>
</feature>
<dbReference type="GO" id="GO:0005886">
    <property type="term" value="C:plasma membrane"/>
    <property type="evidence" value="ECO:0007669"/>
    <property type="project" value="UniProtKB-SubCell"/>
</dbReference>
<evidence type="ECO:0000256" key="4">
    <source>
        <dbReference type="ARBA" id="ARBA00022475"/>
    </source>
</evidence>
<keyword evidence="8 11" id="KW-1133">Transmembrane helix</keyword>
<comment type="subcellular location">
    <subcellularLocation>
        <location evidence="1">Cell inner membrane</location>
        <topology evidence="1">Multi-pass membrane protein</topology>
    </subcellularLocation>
</comment>
<dbReference type="PANTHER" id="PTHR43495">
    <property type="entry name" value="GABA PERMEASE"/>
    <property type="match status" value="1"/>
</dbReference>
<organism evidence="13 14">
    <name type="scientific">Flavimobilis soli</name>
    <dbReference type="NCBI Taxonomy" id="442709"/>
    <lineage>
        <taxon>Bacteria</taxon>
        <taxon>Bacillati</taxon>
        <taxon>Actinomycetota</taxon>
        <taxon>Actinomycetes</taxon>
        <taxon>Micrococcales</taxon>
        <taxon>Jonesiaceae</taxon>
        <taxon>Flavimobilis</taxon>
    </lineage>
</organism>
<dbReference type="GO" id="GO:0055085">
    <property type="term" value="P:transmembrane transport"/>
    <property type="evidence" value="ECO:0007669"/>
    <property type="project" value="InterPro"/>
</dbReference>
<evidence type="ECO:0000313" key="14">
    <source>
        <dbReference type="Proteomes" id="UP000221394"/>
    </source>
</evidence>
<proteinExistence type="inferred from homology"/>
<dbReference type="Pfam" id="PF00324">
    <property type="entry name" value="AA_permease"/>
    <property type="match status" value="1"/>
</dbReference>
<feature type="domain" description="Amino acid permease/ SLC12A" evidence="12">
    <location>
        <begin position="34"/>
        <end position="470"/>
    </location>
</feature>
<dbReference type="EMBL" id="PDJH01000001">
    <property type="protein sequence ID" value="PFG35678.1"/>
    <property type="molecule type" value="Genomic_DNA"/>
</dbReference>
<evidence type="ECO:0000256" key="11">
    <source>
        <dbReference type="SAM" id="Phobius"/>
    </source>
</evidence>
<keyword evidence="6 11" id="KW-0812">Transmembrane</keyword>
<dbReference type="Proteomes" id="UP000221394">
    <property type="component" value="Unassembled WGS sequence"/>
</dbReference>
<dbReference type="FunFam" id="1.20.1740.10:FF:000001">
    <property type="entry name" value="Amino acid permease"/>
    <property type="match status" value="1"/>
</dbReference>
<feature type="compositionally biased region" description="Basic and acidic residues" evidence="10">
    <location>
        <begin position="1"/>
        <end position="16"/>
    </location>
</feature>
<keyword evidence="9 11" id="KW-0472">Membrane</keyword>
<dbReference type="PROSITE" id="PS00218">
    <property type="entry name" value="AMINO_ACID_PERMEASE_1"/>
    <property type="match status" value="1"/>
</dbReference>
<dbReference type="InterPro" id="IPR004841">
    <property type="entry name" value="AA-permease/SLC12A_dom"/>
</dbReference>
<dbReference type="PIRSF" id="PIRSF006060">
    <property type="entry name" value="AA_transporter"/>
    <property type="match status" value="1"/>
</dbReference>
<evidence type="ECO:0000256" key="1">
    <source>
        <dbReference type="ARBA" id="ARBA00004429"/>
    </source>
</evidence>
<sequence>MKGSRDVVSEQHDETGRPGTDQPGTFRRELKNRHIQMIALGGAIGTGLFYGSAESISLAGPSILLAYLVGGLIIFAVVRALGEMSVDEPRTGAFSYYAYKHWSPRAGFVSGWNYWFNYVAVAMVELAVVGKFVAYWLPSVPNAVSAAFFLVTITAINLVGVRAFGEFEFWFALIKVVAVIGMIVLGVVVVVMSINDNPALPDPTFAHLVDDGGLFPNGVTGTVLALVVVMFSFGGAELVGITAGEAANPGRTIPRAINQVIWRILLFYVLALAVIMAVVPWATIDGTTSPFVQIFDSVGVAGAAHVLNLVVLTAVMSVYSSALYSNGRMLHTLAHQGSAPAFLGRVGRNGVPVYGVLVSSAVTAVAVVVVSVWPDFAFRYLMAIATIAGVVNWSMIVVTQRKFRRRIGPDAARRLAFPLPGGRVTTWVVLVFLAGVVVLMALSPDYRTAVVVGPLWIGLLLVAYEIKSRRSGQGVALTDRAA</sequence>
<dbReference type="PANTHER" id="PTHR43495:SF4">
    <property type="entry name" value="AROMATIC AMINO ACID TRANSPORT PROTEIN AROP"/>
    <property type="match status" value="1"/>
</dbReference>
<evidence type="ECO:0000259" key="12">
    <source>
        <dbReference type="Pfam" id="PF00324"/>
    </source>
</evidence>
<name>A0A2A9E9P9_9MICO</name>
<dbReference type="Gene3D" id="1.20.1740.10">
    <property type="entry name" value="Amino acid/polyamine transporter I"/>
    <property type="match status" value="1"/>
</dbReference>
<evidence type="ECO:0000256" key="7">
    <source>
        <dbReference type="ARBA" id="ARBA00022970"/>
    </source>
</evidence>
<feature type="transmembrane region" description="Helical" evidence="11">
    <location>
        <begin position="448"/>
        <end position="466"/>
    </location>
</feature>
<feature type="transmembrane region" description="Helical" evidence="11">
    <location>
        <begin position="302"/>
        <end position="324"/>
    </location>
</feature>
<feature type="transmembrane region" description="Helical" evidence="11">
    <location>
        <begin position="115"/>
        <end position="137"/>
    </location>
</feature>
<dbReference type="AlphaFoldDB" id="A0A2A9E9P9"/>
<protein>
    <submittedName>
        <fullName evidence="13">Amino acid/polyamine/organocation transporter (APC superfamily)</fullName>
    </submittedName>
</protein>
<evidence type="ECO:0000256" key="2">
    <source>
        <dbReference type="ARBA" id="ARBA00008583"/>
    </source>
</evidence>
<keyword evidence="7" id="KW-0029">Amino-acid transport</keyword>
<feature type="transmembrane region" description="Helical" evidence="11">
    <location>
        <begin position="260"/>
        <end position="282"/>
    </location>
</feature>
<evidence type="ECO:0000256" key="3">
    <source>
        <dbReference type="ARBA" id="ARBA00022448"/>
    </source>
</evidence>
<feature type="transmembrane region" description="Helical" evidence="11">
    <location>
        <begin position="35"/>
        <end position="53"/>
    </location>
</feature>
<dbReference type="GO" id="GO:0006865">
    <property type="term" value="P:amino acid transport"/>
    <property type="evidence" value="ECO:0007669"/>
    <property type="project" value="UniProtKB-KW"/>
</dbReference>
<evidence type="ECO:0000256" key="10">
    <source>
        <dbReference type="SAM" id="MobiDB-lite"/>
    </source>
</evidence>
<comment type="similarity">
    <text evidence="2">Belongs to the amino acid-polyamine-organocation (APC) superfamily. Amino acid transporter (AAT) (TC 2.A.3.1) family.</text>
</comment>
<evidence type="ECO:0000313" key="13">
    <source>
        <dbReference type="EMBL" id="PFG35678.1"/>
    </source>
</evidence>
<keyword evidence="5" id="KW-0997">Cell inner membrane</keyword>
<gene>
    <name evidence="13" type="ORF">ATL41_0373</name>
</gene>
<accession>A0A2A9E9P9</accession>
<feature type="transmembrane region" description="Helical" evidence="11">
    <location>
        <begin position="172"/>
        <end position="194"/>
    </location>
</feature>
<feature type="region of interest" description="Disordered" evidence="10">
    <location>
        <begin position="1"/>
        <end position="26"/>
    </location>
</feature>
<feature type="transmembrane region" description="Helical" evidence="11">
    <location>
        <begin position="424"/>
        <end position="442"/>
    </location>
</feature>
<evidence type="ECO:0000256" key="8">
    <source>
        <dbReference type="ARBA" id="ARBA00022989"/>
    </source>
</evidence>
<evidence type="ECO:0000256" key="6">
    <source>
        <dbReference type="ARBA" id="ARBA00022692"/>
    </source>
</evidence>
<keyword evidence="14" id="KW-1185">Reference proteome</keyword>
<comment type="caution">
    <text evidence="13">The sequence shown here is derived from an EMBL/GenBank/DDBJ whole genome shotgun (WGS) entry which is preliminary data.</text>
</comment>
<evidence type="ECO:0000256" key="5">
    <source>
        <dbReference type="ARBA" id="ARBA00022519"/>
    </source>
</evidence>
<feature type="transmembrane region" description="Helical" evidence="11">
    <location>
        <begin position="214"/>
        <end position="239"/>
    </location>
</feature>
<evidence type="ECO:0000256" key="9">
    <source>
        <dbReference type="ARBA" id="ARBA00023136"/>
    </source>
</evidence>
<keyword evidence="3" id="KW-0813">Transport</keyword>
<feature type="transmembrane region" description="Helical" evidence="11">
    <location>
        <begin position="59"/>
        <end position="81"/>
    </location>
</feature>
<keyword evidence="4" id="KW-1003">Cell membrane</keyword>
<dbReference type="InterPro" id="IPR004840">
    <property type="entry name" value="Amino_acid_permease_CS"/>
</dbReference>
<reference evidence="13 14" key="1">
    <citation type="submission" date="2017-10" db="EMBL/GenBank/DDBJ databases">
        <title>Sequencing the genomes of 1000 actinobacteria strains.</title>
        <authorList>
            <person name="Klenk H.-P."/>
        </authorList>
    </citation>
    <scope>NUCLEOTIDE SEQUENCE [LARGE SCALE GENOMIC DNA]</scope>
    <source>
        <strain evidence="13 14">DSM 21574</strain>
    </source>
</reference>